<dbReference type="AlphaFoldDB" id="A0A2V4BXG4"/>
<proteinExistence type="predicted"/>
<evidence type="ECO:0000313" key="2">
    <source>
        <dbReference type="Proteomes" id="UP000247681"/>
    </source>
</evidence>
<dbReference type="OrthoDB" id="9773772at2"/>
<dbReference type="EMBL" id="QJHL01000005">
    <property type="protein sequence ID" value="PXY43696.1"/>
    <property type="molecule type" value="Genomic_DNA"/>
</dbReference>
<gene>
    <name evidence="1" type="ORF">DMB68_19120</name>
</gene>
<comment type="caution">
    <text evidence="1">The sequence shown here is derived from an EMBL/GenBank/DDBJ whole genome shotgun (WGS) entry which is preliminary data.</text>
</comment>
<protein>
    <submittedName>
        <fullName evidence="1">Kdo domain containing protein</fullName>
    </submittedName>
</protein>
<accession>A0A2V4BXG4</accession>
<keyword evidence="2" id="KW-1185">Reference proteome</keyword>
<name>A0A2V4BXG4_9FLAO</name>
<evidence type="ECO:0000313" key="1">
    <source>
        <dbReference type="EMBL" id="PXY43696.1"/>
    </source>
</evidence>
<dbReference type="Proteomes" id="UP000247681">
    <property type="component" value="Unassembled WGS sequence"/>
</dbReference>
<dbReference type="RefSeq" id="WP_110348238.1">
    <property type="nucleotide sequence ID" value="NZ_QJHL01000005.1"/>
</dbReference>
<reference evidence="1 2" key="1">
    <citation type="submission" date="2018-05" db="EMBL/GenBank/DDBJ databases">
        <title>Flavobacterium sp. strain IMCC34758, incomplete genome.</title>
        <authorList>
            <person name="Joung Y."/>
        </authorList>
    </citation>
    <scope>NUCLEOTIDE SEQUENCE [LARGE SCALE GENOMIC DNA]</scope>
    <source>
        <strain evidence="1 2">IMCC34758</strain>
    </source>
</reference>
<sequence>MHEVYHPDFLSKKEEIRDAVENYETKGTLFVDGKRNKIKTFDLGEITLNIKSFKVPNLVNKVVYAFFRPSKAHRSYEFANILVEKEIGTPAPIAYFENFKGVLLDSYYVCEQIYPDLTFRELTNDFDYPEHEIILRQFTKFTFNLHQNGIEFLDHTPGNTLIKKNPAGSYSFFLVDLNRMKFHNGMSLNQRIMNFSKLTPNRKILEVMSDEYAKLYGASYNDVLKIMITGAESFRDKFHRKKRLKKALKFWKK</sequence>
<organism evidence="1 2">
    <name type="scientific">Flavobacterium hydrophilum</name>
    <dbReference type="NCBI Taxonomy" id="2211445"/>
    <lineage>
        <taxon>Bacteria</taxon>
        <taxon>Pseudomonadati</taxon>
        <taxon>Bacteroidota</taxon>
        <taxon>Flavobacteriia</taxon>
        <taxon>Flavobacteriales</taxon>
        <taxon>Flavobacteriaceae</taxon>
        <taxon>Flavobacterium</taxon>
    </lineage>
</organism>
<dbReference type="SUPFAM" id="SSF56112">
    <property type="entry name" value="Protein kinase-like (PK-like)"/>
    <property type="match status" value="1"/>
</dbReference>
<dbReference type="InterPro" id="IPR011009">
    <property type="entry name" value="Kinase-like_dom_sf"/>
</dbReference>